<dbReference type="InterPro" id="IPR004046">
    <property type="entry name" value="GST_C"/>
</dbReference>
<dbReference type="AlphaFoldDB" id="A0A437QK85"/>
<keyword evidence="4" id="KW-1185">Reference proteome</keyword>
<name>A0A437QK85_9PROT</name>
<dbReference type="PROSITE" id="PS50405">
    <property type="entry name" value="GST_CTER"/>
    <property type="match status" value="1"/>
</dbReference>
<dbReference type="GO" id="GO:0016740">
    <property type="term" value="F:transferase activity"/>
    <property type="evidence" value="ECO:0007669"/>
    <property type="project" value="UniProtKB-KW"/>
</dbReference>
<dbReference type="SUPFAM" id="SSF52833">
    <property type="entry name" value="Thioredoxin-like"/>
    <property type="match status" value="1"/>
</dbReference>
<dbReference type="Pfam" id="PF13409">
    <property type="entry name" value="GST_N_2"/>
    <property type="match status" value="1"/>
</dbReference>
<comment type="caution">
    <text evidence="3">The sequence shown here is derived from an EMBL/GenBank/DDBJ whole genome shotgun (WGS) entry which is preliminary data.</text>
</comment>
<dbReference type="PROSITE" id="PS50404">
    <property type="entry name" value="GST_NTER"/>
    <property type="match status" value="1"/>
</dbReference>
<dbReference type="InterPro" id="IPR010987">
    <property type="entry name" value="Glutathione-S-Trfase_C-like"/>
</dbReference>
<accession>A0A437QK85</accession>
<evidence type="ECO:0000313" key="4">
    <source>
        <dbReference type="Proteomes" id="UP000287447"/>
    </source>
</evidence>
<keyword evidence="3" id="KW-0808">Transferase</keyword>
<dbReference type="SFLD" id="SFLDS00019">
    <property type="entry name" value="Glutathione_Transferase_(cytos"/>
    <property type="match status" value="1"/>
</dbReference>
<gene>
    <name evidence="3" type="ORF">EOI86_18985</name>
</gene>
<dbReference type="InterPro" id="IPR004045">
    <property type="entry name" value="Glutathione_S-Trfase_N"/>
</dbReference>
<dbReference type="Gene3D" id="1.20.1050.10">
    <property type="match status" value="1"/>
</dbReference>
<feature type="domain" description="GST N-terminal" evidence="1">
    <location>
        <begin position="1"/>
        <end position="81"/>
    </location>
</feature>
<dbReference type="SFLD" id="SFLDG01150">
    <property type="entry name" value="Main.1:_Beta-like"/>
    <property type="match status" value="1"/>
</dbReference>
<dbReference type="PANTHER" id="PTHR44051:SF8">
    <property type="entry name" value="GLUTATHIONE S-TRANSFERASE GSTA"/>
    <property type="match status" value="1"/>
</dbReference>
<evidence type="ECO:0000259" key="1">
    <source>
        <dbReference type="PROSITE" id="PS50404"/>
    </source>
</evidence>
<dbReference type="SFLD" id="SFLDG00358">
    <property type="entry name" value="Main_(cytGST)"/>
    <property type="match status" value="1"/>
</dbReference>
<dbReference type="PANTHER" id="PTHR44051">
    <property type="entry name" value="GLUTATHIONE S-TRANSFERASE-RELATED"/>
    <property type="match status" value="1"/>
</dbReference>
<organism evidence="3 4">
    <name type="scientific">Hwanghaeella grinnelliae</name>
    <dbReference type="NCBI Taxonomy" id="2500179"/>
    <lineage>
        <taxon>Bacteria</taxon>
        <taxon>Pseudomonadati</taxon>
        <taxon>Pseudomonadota</taxon>
        <taxon>Alphaproteobacteria</taxon>
        <taxon>Rhodospirillales</taxon>
        <taxon>Rhodospirillaceae</taxon>
        <taxon>Hwanghaeella</taxon>
    </lineage>
</organism>
<dbReference type="RefSeq" id="WP_127767202.1">
    <property type="nucleotide sequence ID" value="NZ_SADE01000003.1"/>
</dbReference>
<evidence type="ECO:0000259" key="2">
    <source>
        <dbReference type="PROSITE" id="PS50405"/>
    </source>
</evidence>
<dbReference type="SUPFAM" id="SSF47616">
    <property type="entry name" value="GST C-terminal domain-like"/>
    <property type="match status" value="1"/>
</dbReference>
<proteinExistence type="predicted"/>
<feature type="domain" description="GST C-terminal" evidence="2">
    <location>
        <begin position="87"/>
        <end position="207"/>
    </location>
</feature>
<dbReference type="InterPro" id="IPR040079">
    <property type="entry name" value="Glutathione_S-Trfase"/>
</dbReference>
<dbReference type="Pfam" id="PF14497">
    <property type="entry name" value="GST_C_3"/>
    <property type="match status" value="1"/>
</dbReference>
<dbReference type="EMBL" id="SADE01000003">
    <property type="protein sequence ID" value="RVU34921.1"/>
    <property type="molecule type" value="Genomic_DNA"/>
</dbReference>
<dbReference type="InterPro" id="IPR036282">
    <property type="entry name" value="Glutathione-S-Trfase_C_sf"/>
</dbReference>
<dbReference type="Gene3D" id="3.40.30.10">
    <property type="entry name" value="Glutaredoxin"/>
    <property type="match status" value="1"/>
</dbReference>
<dbReference type="OrthoDB" id="7583243at2"/>
<dbReference type="InterPro" id="IPR036249">
    <property type="entry name" value="Thioredoxin-like_sf"/>
</dbReference>
<protein>
    <submittedName>
        <fullName evidence="3">Glutathione S-transferase family protein</fullName>
    </submittedName>
</protein>
<dbReference type="CDD" id="cd03057">
    <property type="entry name" value="GST_N_Beta"/>
    <property type="match status" value="1"/>
</dbReference>
<dbReference type="Proteomes" id="UP000287447">
    <property type="component" value="Unassembled WGS sequence"/>
</dbReference>
<evidence type="ECO:0000313" key="3">
    <source>
        <dbReference type="EMBL" id="RVU34921.1"/>
    </source>
</evidence>
<sequence>MYKLYWCAQTAAFGPHAVLEEIGVEYEIVPVDIYKDEHLTPEYLSMNPAGKVPALKLSDGRVMHEAAAIMLYLAETHQRSDLAPGPDDPILGEFLSTYFYLTSVVQNAHKQFYYPHRFTTDQANTDAVKNQARLNITEEWKVIEKRLNAGGPFVFGDRYTLCDMFAVMLITWNPDTEQLLTEFPGLKRCFDAALEHPAMAKVMELHN</sequence>
<reference evidence="4" key="1">
    <citation type="submission" date="2019-01" db="EMBL/GenBank/DDBJ databases">
        <title>Gri0909 isolated from a small marine red alga.</title>
        <authorList>
            <person name="Kim J."/>
            <person name="Jeong S.E."/>
            <person name="Jeon C.O."/>
        </authorList>
    </citation>
    <scope>NUCLEOTIDE SEQUENCE [LARGE SCALE GENOMIC DNA]</scope>
    <source>
        <strain evidence="4">Gri0909</strain>
    </source>
</reference>